<reference evidence="1" key="2">
    <citation type="submission" date="2020-06" db="EMBL/GenBank/DDBJ databases">
        <title>Helianthus annuus Genome sequencing and assembly Release 2.</title>
        <authorList>
            <person name="Gouzy J."/>
            <person name="Langlade N."/>
            <person name="Munos S."/>
        </authorList>
    </citation>
    <scope>NUCLEOTIDE SEQUENCE</scope>
    <source>
        <tissue evidence="1">Leaves</tissue>
    </source>
</reference>
<sequence length="55" mass="6174">MYIVKIKILVRVNCSDGPCGFTFSLHLLKIAGMLPMVCHFVTRIVPRVNVRGLSE</sequence>
<gene>
    <name evidence="1" type="ORF">HanXRQr2_Chr01g0022751</name>
</gene>
<keyword evidence="2" id="KW-1185">Reference proteome</keyword>
<dbReference type="AlphaFoldDB" id="A0A9K3JX30"/>
<comment type="caution">
    <text evidence="1">The sequence shown here is derived from an EMBL/GenBank/DDBJ whole genome shotgun (WGS) entry which is preliminary data.</text>
</comment>
<dbReference type="Gramene" id="mRNA:HanXRQr2_Chr01g0022751">
    <property type="protein sequence ID" value="CDS:HanXRQr2_Chr01g0022751.1"/>
    <property type="gene ID" value="HanXRQr2_Chr01g0022751"/>
</dbReference>
<reference evidence="1" key="1">
    <citation type="journal article" date="2017" name="Nature">
        <title>The sunflower genome provides insights into oil metabolism, flowering and Asterid evolution.</title>
        <authorList>
            <person name="Badouin H."/>
            <person name="Gouzy J."/>
            <person name="Grassa C.J."/>
            <person name="Murat F."/>
            <person name="Staton S.E."/>
            <person name="Cottret L."/>
            <person name="Lelandais-Briere C."/>
            <person name="Owens G.L."/>
            <person name="Carrere S."/>
            <person name="Mayjonade B."/>
            <person name="Legrand L."/>
            <person name="Gill N."/>
            <person name="Kane N.C."/>
            <person name="Bowers J.E."/>
            <person name="Hubner S."/>
            <person name="Bellec A."/>
            <person name="Berard A."/>
            <person name="Berges H."/>
            <person name="Blanchet N."/>
            <person name="Boniface M.C."/>
            <person name="Brunel D."/>
            <person name="Catrice O."/>
            <person name="Chaidir N."/>
            <person name="Claudel C."/>
            <person name="Donnadieu C."/>
            <person name="Faraut T."/>
            <person name="Fievet G."/>
            <person name="Helmstetter N."/>
            <person name="King M."/>
            <person name="Knapp S.J."/>
            <person name="Lai Z."/>
            <person name="Le Paslier M.C."/>
            <person name="Lippi Y."/>
            <person name="Lorenzon L."/>
            <person name="Mandel J.R."/>
            <person name="Marage G."/>
            <person name="Marchand G."/>
            <person name="Marquand E."/>
            <person name="Bret-Mestries E."/>
            <person name="Morien E."/>
            <person name="Nambeesan S."/>
            <person name="Nguyen T."/>
            <person name="Pegot-Espagnet P."/>
            <person name="Pouilly N."/>
            <person name="Raftis F."/>
            <person name="Sallet E."/>
            <person name="Schiex T."/>
            <person name="Thomas J."/>
            <person name="Vandecasteele C."/>
            <person name="Vares D."/>
            <person name="Vear F."/>
            <person name="Vautrin S."/>
            <person name="Crespi M."/>
            <person name="Mangin B."/>
            <person name="Burke J.M."/>
            <person name="Salse J."/>
            <person name="Munos S."/>
            <person name="Vincourt P."/>
            <person name="Rieseberg L.H."/>
            <person name="Langlade N.B."/>
        </authorList>
    </citation>
    <scope>NUCLEOTIDE SEQUENCE</scope>
    <source>
        <tissue evidence="1">Leaves</tissue>
    </source>
</reference>
<name>A0A9K3JX30_HELAN</name>
<dbReference type="EMBL" id="MNCJ02000316">
    <property type="protein sequence ID" value="KAF5822117.1"/>
    <property type="molecule type" value="Genomic_DNA"/>
</dbReference>
<protein>
    <submittedName>
        <fullName evidence="1">Uncharacterized protein</fullName>
    </submittedName>
</protein>
<proteinExistence type="predicted"/>
<accession>A0A9K3JX30</accession>
<organism evidence="1 2">
    <name type="scientific">Helianthus annuus</name>
    <name type="common">Common sunflower</name>
    <dbReference type="NCBI Taxonomy" id="4232"/>
    <lineage>
        <taxon>Eukaryota</taxon>
        <taxon>Viridiplantae</taxon>
        <taxon>Streptophyta</taxon>
        <taxon>Embryophyta</taxon>
        <taxon>Tracheophyta</taxon>
        <taxon>Spermatophyta</taxon>
        <taxon>Magnoliopsida</taxon>
        <taxon>eudicotyledons</taxon>
        <taxon>Gunneridae</taxon>
        <taxon>Pentapetalae</taxon>
        <taxon>asterids</taxon>
        <taxon>campanulids</taxon>
        <taxon>Asterales</taxon>
        <taxon>Asteraceae</taxon>
        <taxon>Asteroideae</taxon>
        <taxon>Heliantheae alliance</taxon>
        <taxon>Heliantheae</taxon>
        <taxon>Helianthus</taxon>
    </lineage>
</organism>
<evidence type="ECO:0000313" key="2">
    <source>
        <dbReference type="Proteomes" id="UP000215914"/>
    </source>
</evidence>
<dbReference type="Proteomes" id="UP000215914">
    <property type="component" value="Unassembled WGS sequence"/>
</dbReference>
<evidence type="ECO:0000313" key="1">
    <source>
        <dbReference type="EMBL" id="KAF5822117.1"/>
    </source>
</evidence>